<dbReference type="Gene3D" id="3.40.50.2000">
    <property type="entry name" value="Glycogen Phosphorylase B"/>
    <property type="match status" value="2"/>
</dbReference>
<dbReference type="InterPro" id="IPR028098">
    <property type="entry name" value="Glyco_trans_4-like_N"/>
</dbReference>
<dbReference type="PANTHER" id="PTHR45947">
    <property type="entry name" value="SULFOQUINOVOSYL TRANSFERASE SQD2"/>
    <property type="match status" value="1"/>
</dbReference>
<accession>A0A7C5H9H9</accession>
<dbReference type="InterPro" id="IPR001296">
    <property type="entry name" value="Glyco_trans_1"/>
</dbReference>
<dbReference type="InterPro" id="IPR050194">
    <property type="entry name" value="Glycosyltransferase_grp1"/>
</dbReference>
<sequence length="384" mass="42608">MKIGISCHHTYGGSGAVATELGKALAMKGHTVHFFSQAAPFRLGLYSKNIFCHEVEAMHYSLFESPFYSLALASKIAEVAYYEELDVVHAHYAIPHAISAVLARQMLEERCPESQCFRIATTLHGTDITIVGADKSMKDAVRLAINKSDGISAVSGYLRDETIKMFDPRKPIEVIHNFIDTALFKRLDDNRPKQMLGLDGGKVVIHISNFRPVKRIMDVLAVFERVQRSIESTLLLVGDGPDRSEAETWVRQRGLGGKMRFLGKLDDIVPLLSIADLMLMPSNVESFGLAALEAMACGVPVVVTDAGGFPEFVRQGIDGYLHDHGDIEGMSRSAISILKDDAVWQRFSEAAVNQAGRFETALKVQEYEAFYRRLIDEARERTAQ</sequence>
<protein>
    <submittedName>
        <fullName evidence="3">N-acetyl-alpha-D-glucosaminyl L-malate synthase BshA</fullName>
    </submittedName>
</protein>
<evidence type="ECO:0000259" key="2">
    <source>
        <dbReference type="Pfam" id="PF13439"/>
    </source>
</evidence>
<dbReference type="AlphaFoldDB" id="A0A7C5H9H9"/>
<gene>
    <name evidence="3" type="primary">bshA</name>
    <name evidence="3" type="ORF">ENL07_09115</name>
</gene>
<reference evidence="3" key="1">
    <citation type="journal article" date="2020" name="mSystems">
        <title>Genome- and Community-Level Interaction Insights into Carbon Utilization and Element Cycling Functions of Hydrothermarchaeota in Hydrothermal Sediment.</title>
        <authorList>
            <person name="Zhou Z."/>
            <person name="Liu Y."/>
            <person name="Xu W."/>
            <person name="Pan J."/>
            <person name="Luo Z.H."/>
            <person name="Li M."/>
        </authorList>
    </citation>
    <scope>NUCLEOTIDE SEQUENCE [LARGE SCALE GENOMIC DNA]</scope>
    <source>
        <strain evidence="3">HyVt-633</strain>
    </source>
</reference>
<dbReference type="SUPFAM" id="SSF53756">
    <property type="entry name" value="UDP-Glycosyltransferase/glycogen phosphorylase"/>
    <property type="match status" value="1"/>
</dbReference>
<name>A0A7C5H9H9_9CHLB</name>
<dbReference type="PANTHER" id="PTHR45947:SF13">
    <property type="entry name" value="TRANSFERASE"/>
    <property type="match status" value="1"/>
</dbReference>
<evidence type="ECO:0000313" key="3">
    <source>
        <dbReference type="EMBL" id="HHE32758.1"/>
    </source>
</evidence>
<dbReference type="InterPro" id="IPR023881">
    <property type="entry name" value="Thiol_BshA"/>
</dbReference>
<dbReference type="EMBL" id="DRSQ01000194">
    <property type="protein sequence ID" value="HHE32758.1"/>
    <property type="molecule type" value="Genomic_DNA"/>
</dbReference>
<organism evidence="3">
    <name type="scientific">Chlorobaculum parvum</name>
    <dbReference type="NCBI Taxonomy" id="274539"/>
    <lineage>
        <taxon>Bacteria</taxon>
        <taxon>Pseudomonadati</taxon>
        <taxon>Chlorobiota</taxon>
        <taxon>Chlorobiia</taxon>
        <taxon>Chlorobiales</taxon>
        <taxon>Chlorobiaceae</taxon>
        <taxon>Chlorobaculum</taxon>
    </lineage>
</organism>
<dbReference type="Proteomes" id="UP000886058">
    <property type="component" value="Unassembled WGS sequence"/>
</dbReference>
<evidence type="ECO:0000259" key="1">
    <source>
        <dbReference type="Pfam" id="PF00534"/>
    </source>
</evidence>
<proteinExistence type="predicted"/>
<feature type="domain" description="Glycosyl transferase family 1" evidence="1">
    <location>
        <begin position="199"/>
        <end position="351"/>
    </location>
</feature>
<dbReference type="Pfam" id="PF00534">
    <property type="entry name" value="Glycos_transf_1"/>
    <property type="match status" value="1"/>
</dbReference>
<dbReference type="GO" id="GO:0016757">
    <property type="term" value="F:glycosyltransferase activity"/>
    <property type="evidence" value="ECO:0007669"/>
    <property type="project" value="InterPro"/>
</dbReference>
<dbReference type="NCBIfam" id="TIGR03999">
    <property type="entry name" value="thiol_BshA"/>
    <property type="match status" value="1"/>
</dbReference>
<dbReference type="GO" id="GO:0071793">
    <property type="term" value="P:bacillithiol biosynthetic process"/>
    <property type="evidence" value="ECO:0007669"/>
    <property type="project" value="InterPro"/>
</dbReference>
<comment type="caution">
    <text evidence="3">The sequence shown here is derived from an EMBL/GenBank/DDBJ whole genome shotgun (WGS) entry which is preliminary data.</text>
</comment>
<feature type="domain" description="Glycosyltransferase subfamily 4-like N-terminal" evidence="2">
    <location>
        <begin position="11"/>
        <end position="182"/>
    </location>
</feature>
<dbReference type="Pfam" id="PF13439">
    <property type="entry name" value="Glyco_transf_4"/>
    <property type="match status" value="1"/>
</dbReference>